<keyword evidence="1 4" id="KW-0479">Metal-binding</keyword>
<keyword evidence="3 4" id="KW-0862">Zinc</keyword>
<dbReference type="GO" id="GO:0008270">
    <property type="term" value="F:zinc ion binding"/>
    <property type="evidence" value="ECO:0007669"/>
    <property type="project" value="UniProtKB-UniRule"/>
</dbReference>
<evidence type="ECO:0000256" key="4">
    <source>
        <dbReference type="PROSITE-ProRule" id="PRU01263"/>
    </source>
</evidence>
<evidence type="ECO:0000256" key="1">
    <source>
        <dbReference type="ARBA" id="ARBA00022723"/>
    </source>
</evidence>
<sequence length="628" mass="70502">MDSAPSTVALRTAFRRERFCRLCMGLPDNNRLQRFFDGGTPANPDLLKHIRSLVNVEIVFPDDQHSEICSRCLHSLENFFVFRNLCQTVDVRVRKMRVEKAPAPPEVDPDPVFEVPLLPPPPPPSELEETMGIFECLEFCHDPADEPEEYRLVMKGFVYSQKSLTDWLCEVESCGCRLDVDKDLSDCRPLTEHATSRRKMMDGNVSRLTGRFCSTVNESVVNIESYQQNADPEQMPELPVLQSVDVPQPEVAFFNCLERGLSMVRGRYHYLLAQVQGGRSMWLCTWTDCKVILEANSQLTAFRTLSEHSHDPPSQSALKESTANQISQDGAFAELTACPANDGQVAQPEVTFYRAVKSGIGVQHDGFCFRLGGFFAGGKSRWGCVWHGGCSVELELAGTLQCRLVPAGEPSHGHPRPEPVCSMVNTVSPVKALVELNGKRSVMEQQSGVHEILQGRPQLELKLTKVQVPATVRHRMDPPPPPKMDFYRIRRTLSLQFEGARYLLARYSSKGDSRWACVRVSPQKCPVRIILNREMDLVSNEHTHNHRRTRCIPLGTALNAKQISPQEVARELKDNRGSSRENKRRGILEVYDGRRIVRRTRLVRATSAESMSVNGSSLGSSSCSSVVQ</sequence>
<evidence type="ECO:0000313" key="7">
    <source>
        <dbReference type="EMBL" id="KAL1397020.1"/>
    </source>
</evidence>
<dbReference type="Gene3D" id="2.20.25.240">
    <property type="match status" value="1"/>
</dbReference>
<dbReference type="Pfam" id="PF04500">
    <property type="entry name" value="FLYWCH"/>
    <property type="match status" value="1"/>
</dbReference>
<dbReference type="Gene3D" id="3.40.1800.20">
    <property type="match status" value="1"/>
</dbReference>
<accession>A0ABD1DBI9</accession>
<feature type="binding site" evidence="4">
    <location>
        <position position="20"/>
    </location>
    <ligand>
        <name>Zn(2+)</name>
        <dbReference type="ChEBI" id="CHEBI:29105"/>
    </ligand>
</feature>
<name>A0ABD1DBI9_CULPP</name>
<feature type="domain" description="ZAD" evidence="6">
    <location>
        <begin position="18"/>
        <end position="96"/>
    </location>
</feature>
<feature type="binding site" evidence="4">
    <location>
        <position position="69"/>
    </location>
    <ligand>
        <name>Zn(2+)</name>
        <dbReference type="ChEBI" id="CHEBI:29105"/>
    </ligand>
</feature>
<evidence type="ECO:0000313" key="8">
    <source>
        <dbReference type="Proteomes" id="UP001562425"/>
    </source>
</evidence>
<evidence type="ECO:0000259" key="6">
    <source>
        <dbReference type="PROSITE" id="PS51915"/>
    </source>
</evidence>
<feature type="region of interest" description="Disordered" evidence="5">
    <location>
        <begin position="606"/>
        <end position="628"/>
    </location>
</feature>
<feature type="compositionally biased region" description="Low complexity" evidence="5">
    <location>
        <begin position="610"/>
        <end position="628"/>
    </location>
</feature>
<gene>
    <name evidence="7" type="ORF">pipiens_010073</name>
</gene>
<evidence type="ECO:0000256" key="5">
    <source>
        <dbReference type="SAM" id="MobiDB-lite"/>
    </source>
</evidence>
<comment type="caution">
    <text evidence="7">The sequence shown here is derived from an EMBL/GenBank/DDBJ whole genome shotgun (WGS) entry which is preliminary data.</text>
</comment>
<dbReference type="EMBL" id="JBEHCU010006484">
    <property type="protein sequence ID" value="KAL1397020.1"/>
    <property type="molecule type" value="Genomic_DNA"/>
</dbReference>
<dbReference type="InterPro" id="IPR007588">
    <property type="entry name" value="Znf_FLYWCH"/>
</dbReference>
<proteinExistence type="predicted"/>
<reference evidence="7 8" key="1">
    <citation type="submission" date="2024-05" db="EMBL/GenBank/DDBJ databases">
        <title>Culex pipiens pipiens assembly and annotation.</title>
        <authorList>
            <person name="Alout H."/>
            <person name="Durand T."/>
        </authorList>
    </citation>
    <scope>NUCLEOTIDE SEQUENCE [LARGE SCALE GENOMIC DNA]</scope>
    <source>
        <strain evidence="7">HA-2024</strain>
        <tissue evidence="7">Whole body</tissue>
    </source>
</reference>
<dbReference type="Pfam" id="PF07776">
    <property type="entry name" value="zf-AD"/>
    <property type="match status" value="1"/>
</dbReference>
<protein>
    <recommendedName>
        <fullName evidence="6">ZAD domain-containing protein</fullName>
    </recommendedName>
</protein>
<dbReference type="PROSITE" id="PS51915">
    <property type="entry name" value="ZAD"/>
    <property type="match status" value="1"/>
</dbReference>
<feature type="binding site" evidence="4">
    <location>
        <position position="72"/>
    </location>
    <ligand>
        <name>Zn(2+)</name>
        <dbReference type="ChEBI" id="CHEBI:29105"/>
    </ligand>
</feature>
<feature type="binding site" evidence="4">
    <location>
        <position position="23"/>
    </location>
    <ligand>
        <name>Zn(2+)</name>
        <dbReference type="ChEBI" id="CHEBI:29105"/>
    </ligand>
</feature>
<dbReference type="InterPro" id="IPR012934">
    <property type="entry name" value="Znf_AD"/>
</dbReference>
<evidence type="ECO:0000256" key="3">
    <source>
        <dbReference type="ARBA" id="ARBA00022833"/>
    </source>
</evidence>
<keyword evidence="8" id="KW-1185">Reference proteome</keyword>
<keyword evidence="2 4" id="KW-0863">Zinc-finger</keyword>
<dbReference type="AlphaFoldDB" id="A0ABD1DBI9"/>
<organism evidence="7 8">
    <name type="scientific">Culex pipiens pipiens</name>
    <name type="common">Northern house mosquito</name>
    <dbReference type="NCBI Taxonomy" id="38569"/>
    <lineage>
        <taxon>Eukaryota</taxon>
        <taxon>Metazoa</taxon>
        <taxon>Ecdysozoa</taxon>
        <taxon>Arthropoda</taxon>
        <taxon>Hexapoda</taxon>
        <taxon>Insecta</taxon>
        <taxon>Pterygota</taxon>
        <taxon>Neoptera</taxon>
        <taxon>Endopterygota</taxon>
        <taxon>Diptera</taxon>
        <taxon>Nematocera</taxon>
        <taxon>Culicoidea</taxon>
        <taxon>Culicidae</taxon>
        <taxon>Culicinae</taxon>
        <taxon>Culicini</taxon>
        <taxon>Culex</taxon>
        <taxon>Culex</taxon>
    </lineage>
</organism>
<dbReference type="SUPFAM" id="SSF57716">
    <property type="entry name" value="Glucocorticoid receptor-like (DNA-binding domain)"/>
    <property type="match status" value="1"/>
</dbReference>
<dbReference type="SMART" id="SM00868">
    <property type="entry name" value="zf-AD"/>
    <property type="match status" value="1"/>
</dbReference>
<dbReference type="Proteomes" id="UP001562425">
    <property type="component" value="Unassembled WGS sequence"/>
</dbReference>
<evidence type="ECO:0000256" key="2">
    <source>
        <dbReference type="ARBA" id="ARBA00022771"/>
    </source>
</evidence>